<keyword evidence="1" id="KW-0472">Membrane</keyword>
<organism evidence="4 5">
    <name type="scientific">Ditylenchus destructor</name>
    <dbReference type="NCBI Taxonomy" id="166010"/>
    <lineage>
        <taxon>Eukaryota</taxon>
        <taxon>Metazoa</taxon>
        <taxon>Ecdysozoa</taxon>
        <taxon>Nematoda</taxon>
        <taxon>Chromadorea</taxon>
        <taxon>Rhabditida</taxon>
        <taxon>Tylenchina</taxon>
        <taxon>Tylenchomorpha</taxon>
        <taxon>Sphaerularioidea</taxon>
        <taxon>Anguinidae</taxon>
        <taxon>Anguininae</taxon>
        <taxon>Ditylenchus</taxon>
    </lineage>
</organism>
<evidence type="ECO:0000313" key="4">
    <source>
        <dbReference type="EMBL" id="KAI1729179.1"/>
    </source>
</evidence>
<keyword evidence="1" id="KW-1133">Transmembrane helix</keyword>
<feature type="transmembrane region" description="Helical" evidence="1">
    <location>
        <begin position="242"/>
        <end position="264"/>
    </location>
</feature>
<feature type="transmembrane region" description="Helical" evidence="1">
    <location>
        <begin position="343"/>
        <end position="363"/>
    </location>
</feature>
<dbReference type="EMBL" id="JAKKPZ010000001">
    <property type="protein sequence ID" value="KAI1729179.1"/>
    <property type="molecule type" value="Genomic_DNA"/>
</dbReference>
<gene>
    <name evidence="4" type="ORF">DdX_01402</name>
</gene>
<dbReference type="Proteomes" id="UP001201812">
    <property type="component" value="Unassembled WGS sequence"/>
</dbReference>
<dbReference type="SMART" id="SM00703">
    <property type="entry name" value="NRF"/>
    <property type="match status" value="1"/>
</dbReference>
<feature type="domain" description="Nose resistant-to-fluoxetine protein N-terminal" evidence="3">
    <location>
        <begin position="109"/>
        <end position="236"/>
    </location>
</feature>
<keyword evidence="5" id="KW-1185">Reference proteome</keyword>
<evidence type="ECO:0000256" key="2">
    <source>
        <dbReference type="SAM" id="SignalP"/>
    </source>
</evidence>
<dbReference type="InterPro" id="IPR006621">
    <property type="entry name" value="Nose-resist-to-fluoxetine_N"/>
</dbReference>
<comment type="caution">
    <text evidence="4">The sequence shown here is derived from an EMBL/GenBank/DDBJ whole genome shotgun (WGS) entry which is preliminary data.</text>
</comment>
<feature type="transmembrane region" description="Helical" evidence="1">
    <location>
        <begin position="384"/>
        <end position="405"/>
    </location>
</feature>
<feature type="chain" id="PRO_5041919993" evidence="2">
    <location>
        <begin position="24"/>
        <end position="712"/>
    </location>
</feature>
<feature type="transmembrane region" description="Helical" evidence="1">
    <location>
        <begin position="560"/>
        <end position="579"/>
    </location>
</feature>
<sequence length="712" mass="80720">MRPAHSLFYALFVAIIHLARVNSCLLCPLRIPLRPKPLDQFRLPSIQKIIETADSITRLCNIGTNGTAEDEQILKSVGEKCRNDVSHLFCSLTALIDFSKRQCPGSDNPNECAQCQRETAEIYDNNSWILTWVDSIGKMPSGISDGNYHWLGDFEQCQRLKDDKLFNGQYCLLEFEVPDVISSKGVECASDDHSSGLEVNLGICLPAGCNLDETKRLVEFVAEHEIDVHCEPARKWPLSAKIFVTCILIWLLLILTATLVNVGIGQKLDNVFERLCNAICLQKNVRESLRTTRAHSHQYHALQGIQVVSVVLLIFGNLFFLVMPYLENVGYAYYLSELAISQPVVNFSFHIDALLALAALRLGSKHMEEFSTIRRLLLHLVRHFFRIWPTYAFIVGFIAIIYVRLGEGPMWSHSVNDISARCSQTWWANLLLINNLFGTSMTCLDGGFLISLEAQLFIIGTVLLFLSLRIKNKIFNVILWIGIAISVLYTFITALYYQTPETLIPTVNQRNESFDIFANRIYLNPVSRMAPFLLGIFLIRHFENSFLFSNPHVFKALAPLLSFLCVLLTVCIIWAPYLMSLYGSQLHSQISALYCATHRLLWAFVILCTAHLLNRADSNNSLNSFLGWRIFHPLSKLIYIVFLVSEPVALSLFSSLHRPIYATPLSTMLTSVGTICCSFMIAFLIELFIGRPIRNIVAIFYKHSYSEVKMDE</sequence>
<dbReference type="PANTHER" id="PTHR11161:SF14">
    <property type="entry name" value="NOSE RESISTANT-TO-FLUOXETINE PROTEIN N-TERMINAL DOMAIN-CONTAINING PROTEIN"/>
    <property type="match status" value="1"/>
</dbReference>
<feature type="transmembrane region" description="Helical" evidence="1">
    <location>
        <begin position="478"/>
        <end position="497"/>
    </location>
</feature>
<feature type="transmembrane region" description="Helical" evidence="1">
    <location>
        <begin position="599"/>
        <end position="616"/>
    </location>
</feature>
<accession>A0AAD4NKH9</accession>
<evidence type="ECO:0000256" key="1">
    <source>
        <dbReference type="SAM" id="Phobius"/>
    </source>
</evidence>
<feature type="signal peptide" evidence="2">
    <location>
        <begin position="1"/>
        <end position="23"/>
    </location>
</feature>
<feature type="transmembrane region" description="Helical" evidence="1">
    <location>
        <begin position="637"/>
        <end position="656"/>
    </location>
</feature>
<dbReference type="Pfam" id="PF20146">
    <property type="entry name" value="NRF"/>
    <property type="match status" value="1"/>
</dbReference>
<evidence type="ECO:0000313" key="5">
    <source>
        <dbReference type="Proteomes" id="UP001201812"/>
    </source>
</evidence>
<evidence type="ECO:0000259" key="3">
    <source>
        <dbReference type="SMART" id="SM00703"/>
    </source>
</evidence>
<dbReference type="InterPro" id="IPR052728">
    <property type="entry name" value="O2_lipid_transport_reg"/>
</dbReference>
<name>A0AAD4NKH9_9BILA</name>
<feature type="transmembrane region" description="Helical" evidence="1">
    <location>
        <begin position="668"/>
        <end position="689"/>
    </location>
</feature>
<dbReference type="PANTHER" id="PTHR11161">
    <property type="entry name" value="O-ACYLTRANSFERASE"/>
    <property type="match status" value="1"/>
</dbReference>
<keyword evidence="2" id="KW-0732">Signal</keyword>
<dbReference type="AlphaFoldDB" id="A0AAD4NKH9"/>
<reference evidence="4" key="1">
    <citation type="submission" date="2022-01" db="EMBL/GenBank/DDBJ databases">
        <title>Genome Sequence Resource for Two Populations of Ditylenchus destructor, the Migratory Endoparasitic Phytonematode.</title>
        <authorList>
            <person name="Zhang H."/>
            <person name="Lin R."/>
            <person name="Xie B."/>
        </authorList>
    </citation>
    <scope>NUCLEOTIDE SEQUENCE</scope>
    <source>
        <strain evidence="4">BazhouSP</strain>
    </source>
</reference>
<keyword evidence="1" id="KW-0812">Transmembrane</keyword>
<feature type="transmembrane region" description="Helical" evidence="1">
    <location>
        <begin position="299"/>
        <end position="323"/>
    </location>
</feature>
<feature type="transmembrane region" description="Helical" evidence="1">
    <location>
        <begin position="446"/>
        <end position="466"/>
    </location>
</feature>
<proteinExistence type="predicted"/>
<protein>
    <submittedName>
        <fullName evidence="4">Nose resistant to fluoxetine protein 6</fullName>
    </submittedName>
</protein>